<evidence type="ECO:0000313" key="2">
    <source>
        <dbReference type="Proteomes" id="UP000065797"/>
    </source>
</evidence>
<proteinExistence type="predicted"/>
<dbReference type="GO" id="GO:0051301">
    <property type="term" value="P:cell division"/>
    <property type="evidence" value="ECO:0007669"/>
    <property type="project" value="UniProtKB-KW"/>
</dbReference>
<keyword evidence="1" id="KW-0131">Cell cycle</keyword>
<gene>
    <name evidence="1" type="ORF">AWW70_00465</name>
</gene>
<dbReference type="RefSeq" id="WP_060749534.1">
    <property type="nucleotide sequence ID" value="NZ_LRPH01000033.1"/>
</dbReference>
<sequence>MPKQLTIFDVEPVVSFDPKKAHINRLNSKLRYADVVVKIPRHAKAIDELKPTTAPDERYELFEDYTIGIWRYKRAEDKEFVWEEAEKMCKQARDEKEPIPIRLHLSLEQSFVPENVVRYL</sequence>
<dbReference type="EMBL" id="LRPH01000033">
    <property type="protein sequence ID" value="KWU66061.1"/>
    <property type="molecule type" value="Genomic_DNA"/>
</dbReference>
<reference evidence="1 2" key="1">
    <citation type="submission" date="2016-01" db="EMBL/GenBank/DDBJ databases">
        <authorList>
            <person name="McClelland M."/>
            <person name="Jain A."/>
            <person name="Saraogi P."/>
            <person name="Mendelson R."/>
            <person name="Westerman R."/>
            <person name="SanMiguel P."/>
            <person name="Csonka L."/>
        </authorList>
    </citation>
    <scope>NUCLEOTIDE SEQUENCE [LARGE SCALE GENOMIC DNA]</scope>
    <source>
        <strain evidence="1 2">PE8-15</strain>
    </source>
</reference>
<protein>
    <submittedName>
        <fullName evidence="1">Cell division protein SepF</fullName>
    </submittedName>
</protein>
<accession>A0A120EIX2</accession>
<name>A0A120EIX2_BACMY</name>
<organism evidence="1 2">
    <name type="scientific">Bacillus mycoides</name>
    <dbReference type="NCBI Taxonomy" id="1405"/>
    <lineage>
        <taxon>Bacteria</taxon>
        <taxon>Bacillati</taxon>
        <taxon>Bacillota</taxon>
        <taxon>Bacilli</taxon>
        <taxon>Bacillales</taxon>
        <taxon>Bacillaceae</taxon>
        <taxon>Bacillus</taxon>
        <taxon>Bacillus cereus group</taxon>
    </lineage>
</organism>
<evidence type="ECO:0000313" key="1">
    <source>
        <dbReference type="EMBL" id="KWU66061.1"/>
    </source>
</evidence>
<comment type="caution">
    <text evidence="1">The sequence shown here is derived from an EMBL/GenBank/DDBJ whole genome shotgun (WGS) entry which is preliminary data.</text>
</comment>
<dbReference type="AlphaFoldDB" id="A0A120EIX2"/>
<dbReference type="Proteomes" id="UP000065797">
    <property type="component" value="Unassembled WGS sequence"/>
</dbReference>
<keyword evidence="1" id="KW-0132">Cell division</keyword>